<accession>E2S480</accession>
<proteinExistence type="predicted"/>
<dbReference type="eggNOG" id="ENOG5030BTY">
    <property type="taxonomic scope" value="Bacteria"/>
</dbReference>
<gene>
    <name evidence="2" type="ORF">HMPREF0305_11332</name>
</gene>
<protein>
    <recommendedName>
        <fullName evidence="1">DUF4261 domain-containing protein</fullName>
    </recommendedName>
</protein>
<dbReference type="HOGENOM" id="CLU_1018268_0_0_11"/>
<dbReference type="InterPro" id="IPR025357">
    <property type="entry name" value="DUF4261"/>
</dbReference>
<dbReference type="EMBL" id="ABYQ02000011">
    <property type="protein sequence ID" value="EFQ80166.1"/>
    <property type="molecule type" value="Genomic_DNA"/>
</dbReference>
<sequence length="273" mass="29994">MRPRAHAPKLNIMTTPHSVDAALIDAPLINIAVFRTAPTPEEISERLTTTFGDRLGDIMPGKNPGSIMVELDDSFLLHYQAIDTPPTRDSYGLHPILSADARGLDSATAQILVSVLPRETEDDRAKQFREARRDHLELLSKATAVVAEHPGCLIVHNPRGNVSIAPNTFLEAVRDNLAPMHIAPVWLTQKENKILGYTVGLIQAGHPEIQAATESMDPTDLYYKLANIADHVLQGATVKDGDTLSFEQGQPPLTVQKEPWFVDESYPAVTINF</sequence>
<organism evidence="2 3">
    <name type="scientific">Corynebacterium pseudogenitalium ATCC 33035</name>
    <dbReference type="NCBI Taxonomy" id="525264"/>
    <lineage>
        <taxon>Bacteria</taxon>
        <taxon>Bacillati</taxon>
        <taxon>Actinomycetota</taxon>
        <taxon>Actinomycetes</taxon>
        <taxon>Mycobacteriales</taxon>
        <taxon>Corynebacteriaceae</taxon>
        <taxon>Corynebacterium</taxon>
    </lineage>
</organism>
<evidence type="ECO:0000313" key="3">
    <source>
        <dbReference type="Proteomes" id="UP000003020"/>
    </source>
</evidence>
<reference evidence="2 3" key="1">
    <citation type="submission" date="2010-08" db="EMBL/GenBank/DDBJ databases">
        <authorList>
            <person name="Muzny D."/>
            <person name="Qin X."/>
            <person name="Buhay C."/>
            <person name="Dugan-Rocha S."/>
            <person name="Ding Y."/>
            <person name="Chen G."/>
            <person name="Hawes A."/>
            <person name="Holder M."/>
            <person name="Jhangiani S."/>
            <person name="Johnson A."/>
            <person name="Khan Z."/>
            <person name="Li Z."/>
            <person name="Liu W."/>
            <person name="Liu X."/>
            <person name="Perez L."/>
            <person name="Shen H."/>
            <person name="Wang Q."/>
            <person name="Watt J."/>
            <person name="Xi L."/>
            <person name="Xin Y."/>
            <person name="Zhou J."/>
            <person name="Deng J."/>
            <person name="Jiang H."/>
            <person name="Liu Y."/>
            <person name="Qu J."/>
            <person name="Song X.-Z."/>
            <person name="Zhang L."/>
            <person name="Villasana D."/>
            <person name="Johnson A."/>
            <person name="Liu J."/>
            <person name="Liyanage D."/>
            <person name="Lorensuhewa L."/>
            <person name="Robinson T."/>
            <person name="Song A."/>
            <person name="Song B.-B."/>
            <person name="Dinh H."/>
            <person name="Thornton R."/>
            <person name="Coyle M."/>
            <person name="Francisco L."/>
            <person name="Jackson L."/>
            <person name="Javaid M."/>
            <person name="Korchina V."/>
            <person name="Kovar C."/>
            <person name="Mata R."/>
            <person name="Mathew T."/>
            <person name="Ngo R."/>
            <person name="Nguyen L."/>
            <person name="Nguyen N."/>
            <person name="Okwuonu G."/>
            <person name="Ongeri F."/>
            <person name="Pham C."/>
            <person name="Simmons D."/>
            <person name="Wilczek-Boney K."/>
            <person name="Hale W."/>
            <person name="Jakkamsetti A."/>
            <person name="Pham P."/>
            <person name="Ruth R."/>
            <person name="San Lucas F."/>
            <person name="Warren J."/>
            <person name="Zhang J."/>
            <person name="Zhao Z."/>
            <person name="Zhou C."/>
            <person name="Zhu D."/>
            <person name="Lee S."/>
            <person name="Bess C."/>
            <person name="Blankenburg K."/>
            <person name="Forbes L."/>
            <person name="Fu Q."/>
            <person name="Gubbala S."/>
            <person name="Hirani K."/>
            <person name="Jayaseelan J.C."/>
            <person name="Lara F."/>
            <person name="Munidasa M."/>
            <person name="Palculict T."/>
            <person name="Patil S."/>
            <person name="Pu L.-L."/>
            <person name="Saada N."/>
            <person name="Tang L."/>
            <person name="Weissenberger G."/>
            <person name="Zhu Y."/>
            <person name="Hemphill L."/>
            <person name="Shang Y."/>
            <person name="Youmans B."/>
            <person name="Ayvaz T."/>
            <person name="Ross M."/>
            <person name="Santibanez J."/>
            <person name="Aqrawi P."/>
            <person name="Gross S."/>
            <person name="Joshi V."/>
            <person name="Fowler G."/>
            <person name="Nazareth L."/>
            <person name="Reid J."/>
            <person name="Worley K."/>
            <person name="Petrosino J."/>
            <person name="Highlander S."/>
            <person name="Gibbs R."/>
        </authorList>
    </citation>
    <scope>NUCLEOTIDE SEQUENCE [LARGE SCALE GENOMIC DNA]</scope>
    <source>
        <strain evidence="2 3">ATCC 33035</strain>
    </source>
</reference>
<keyword evidence="3" id="KW-1185">Reference proteome</keyword>
<dbReference type="Proteomes" id="UP000003020">
    <property type="component" value="Unassembled WGS sequence"/>
</dbReference>
<dbReference type="AlphaFoldDB" id="E2S480"/>
<evidence type="ECO:0000259" key="1">
    <source>
        <dbReference type="Pfam" id="PF14080"/>
    </source>
</evidence>
<evidence type="ECO:0000313" key="2">
    <source>
        <dbReference type="EMBL" id="EFQ80166.1"/>
    </source>
</evidence>
<feature type="domain" description="DUF4261" evidence="1">
    <location>
        <begin position="197"/>
        <end position="264"/>
    </location>
</feature>
<dbReference type="Pfam" id="PF14080">
    <property type="entry name" value="DUF4261"/>
    <property type="match status" value="1"/>
</dbReference>
<name>E2S480_9CORY</name>
<comment type="caution">
    <text evidence="2">The sequence shown here is derived from an EMBL/GenBank/DDBJ whole genome shotgun (WGS) entry which is preliminary data.</text>
</comment>